<dbReference type="EMBL" id="KZ987766">
    <property type="protein sequence ID" value="RKP15014.1"/>
    <property type="molecule type" value="Genomic_DNA"/>
</dbReference>
<keyword evidence="4" id="KW-1185">Reference proteome</keyword>
<dbReference type="HAMAP" id="MF_00528">
    <property type="entry name" value="Maf"/>
    <property type="match status" value="1"/>
</dbReference>
<organism evidence="3 4">
    <name type="scientific">Piptocephalis cylindrospora</name>
    <dbReference type="NCBI Taxonomy" id="1907219"/>
    <lineage>
        <taxon>Eukaryota</taxon>
        <taxon>Fungi</taxon>
        <taxon>Fungi incertae sedis</taxon>
        <taxon>Zoopagomycota</taxon>
        <taxon>Zoopagomycotina</taxon>
        <taxon>Zoopagomycetes</taxon>
        <taxon>Zoopagales</taxon>
        <taxon>Piptocephalidaceae</taxon>
        <taxon>Piptocephalis</taxon>
    </lineage>
</organism>
<dbReference type="NCBIfam" id="TIGR00172">
    <property type="entry name" value="maf"/>
    <property type="match status" value="1"/>
</dbReference>
<evidence type="ECO:0000256" key="1">
    <source>
        <dbReference type="ARBA" id="ARBA00001968"/>
    </source>
</evidence>
<accession>A0A4P9Y8A8</accession>
<dbReference type="PANTHER" id="PTHR43213">
    <property type="entry name" value="BIFUNCTIONAL DTTP/UTP PYROPHOSPHATASE/METHYLTRANSFERASE PROTEIN-RELATED"/>
    <property type="match status" value="1"/>
</dbReference>
<protein>
    <submittedName>
        <fullName evidence="3">Uncharacterized protein</fullName>
    </submittedName>
</protein>
<evidence type="ECO:0000313" key="4">
    <source>
        <dbReference type="Proteomes" id="UP000267251"/>
    </source>
</evidence>
<dbReference type="AlphaFoldDB" id="A0A4P9Y8A8"/>
<dbReference type="Pfam" id="PF02545">
    <property type="entry name" value="Maf"/>
    <property type="match status" value="1"/>
</dbReference>
<proteinExistence type="inferred from homology"/>
<dbReference type="GO" id="GO:0047429">
    <property type="term" value="F:nucleoside triphosphate diphosphatase activity"/>
    <property type="evidence" value="ECO:0007669"/>
    <property type="project" value="InterPro"/>
</dbReference>
<dbReference type="InterPro" id="IPR003697">
    <property type="entry name" value="Maf-like"/>
</dbReference>
<gene>
    <name evidence="3" type="ORF">BJ684DRAFT_18622</name>
</gene>
<dbReference type="PANTHER" id="PTHR43213:SF5">
    <property type="entry name" value="BIFUNCTIONAL DTTP_UTP PYROPHOSPHATASE_METHYLTRANSFERASE PROTEIN-RELATED"/>
    <property type="match status" value="1"/>
</dbReference>
<sequence length="215" mass="23981">MLPVFKTLTQGRRVILASGSPRRRQLLTGLGLDLEIIPSTFEEDLEISSFLRAEDYVRQTAQEKAHDVLNSILRAQEVPKTDILVIGCDTVVVRGEAILEKPVTKDQAISMLTMLSGNIHRVLTAVVFLHQRAPHDQDPHIHSFVEETTVHFGSLTQEEIAAYVETGEPMDKAGGYGYQGLAGCLIDRIDGDYYNVVGMPLRRFYQECLKVLSLS</sequence>
<dbReference type="PIRSF" id="PIRSF006305">
    <property type="entry name" value="Maf"/>
    <property type="match status" value="1"/>
</dbReference>
<comment type="cofactor">
    <cofactor evidence="1">
        <name>a divalent metal cation</name>
        <dbReference type="ChEBI" id="CHEBI:60240"/>
    </cofactor>
</comment>
<dbReference type="SUPFAM" id="SSF52972">
    <property type="entry name" value="ITPase-like"/>
    <property type="match status" value="1"/>
</dbReference>
<name>A0A4P9Y8A8_9FUNG</name>
<dbReference type="CDD" id="cd00555">
    <property type="entry name" value="Maf"/>
    <property type="match status" value="1"/>
</dbReference>
<evidence type="ECO:0000256" key="2">
    <source>
        <dbReference type="ARBA" id="ARBA00022801"/>
    </source>
</evidence>
<dbReference type="Proteomes" id="UP000267251">
    <property type="component" value="Unassembled WGS sequence"/>
</dbReference>
<evidence type="ECO:0000313" key="3">
    <source>
        <dbReference type="EMBL" id="RKP15014.1"/>
    </source>
</evidence>
<keyword evidence="2" id="KW-0378">Hydrolase</keyword>
<dbReference type="InterPro" id="IPR029001">
    <property type="entry name" value="ITPase-like_fam"/>
</dbReference>
<reference evidence="4" key="1">
    <citation type="journal article" date="2018" name="Nat. Microbiol.">
        <title>Leveraging single-cell genomics to expand the fungal tree of life.</title>
        <authorList>
            <person name="Ahrendt S.R."/>
            <person name="Quandt C.A."/>
            <person name="Ciobanu D."/>
            <person name="Clum A."/>
            <person name="Salamov A."/>
            <person name="Andreopoulos B."/>
            <person name="Cheng J.F."/>
            <person name="Woyke T."/>
            <person name="Pelin A."/>
            <person name="Henrissat B."/>
            <person name="Reynolds N.K."/>
            <person name="Benny G.L."/>
            <person name="Smith M.E."/>
            <person name="James T.Y."/>
            <person name="Grigoriev I.V."/>
        </authorList>
    </citation>
    <scope>NUCLEOTIDE SEQUENCE [LARGE SCALE GENOMIC DNA]</scope>
</reference>
<dbReference type="OrthoDB" id="10267058at2759"/>
<dbReference type="Gene3D" id="3.90.950.10">
    <property type="match status" value="1"/>
</dbReference>